<name>A0A1J1I3J8_9DIPT</name>
<keyword evidence="1" id="KW-0472">Membrane</keyword>
<gene>
    <name evidence="2" type="ORF">CLUMA_CG006974</name>
</gene>
<accession>A0A1J1I3J8</accession>
<protein>
    <submittedName>
        <fullName evidence="2">CLUMA_CG006974, isoform A</fullName>
    </submittedName>
</protein>
<keyword evidence="3" id="KW-1185">Reference proteome</keyword>
<reference evidence="2 3" key="1">
    <citation type="submission" date="2015-04" db="EMBL/GenBank/DDBJ databases">
        <authorList>
            <person name="Syromyatnikov M.Y."/>
            <person name="Popov V.N."/>
        </authorList>
    </citation>
    <scope>NUCLEOTIDE SEQUENCE [LARGE SCALE GENOMIC DNA]</scope>
</reference>
<evidence type="ECO:0000313" key="2">
    <source>
        <dbReference type="EMBL" id="CRK93438.1"/>
    </source>
</evidence>
<proteinExistence type="predicted"/>
<evidence type="ECO:0000313" key="3">
    <source>
        <dbReference type="Proteomes" id="UP000183832"/>
    </source>
</evidence>
<organism evidence="2 3">
    <name type="scientific">Clunio marinus</name>
    <dbReference type="NCBI Taxonomy" id="568069"/>
    <lineage>
        <taxon>Eukaryota</taxon>
        <taxon>Metazoa</taxon>
        <taxon>Ecdysozoa</taxon>
        <taxon>Arthropoda</taxon>
        <taxon>Hexapoda</taxon>
        <taxon>Insecta</taxon>
        <taxon>Pterygota</taxon>
        <taxon>Neoptera</taxon>
        <taxon>Endopterygota</taxon>
        <taxon>Diptera</taxon>
        <taxon>Nematocera</taxon>
        <taxon>Chironomoidea</taxon>
        <taxon>Chironomidae</taxon>
        <taxon>Clunio</taxon>
    </lineage>
</organism>
<evidence type="ECO:0000256" key="1">
    <source>
        <dbReference type="SAM" id="Phobius"/>
    </source>
</evidence>
<keyword evidence="1" id="KW-0812">Transmembrane</keyword>
<sequence>MGLKNQHKKCLRISEERKTVLIVAFRIFVAELYWIPFRDSHNELCFKFHHARCQNKFIYAECVHGSTCECCKLLRINRLIMQISEISTNLFECSELQNDDGQNGFDLIPP</sequence>
<feature type="transmembrane region" description="Helical" evidence="1">
    <location>
        <begin position="20"/>
        <end position="37"/>
    </location>
</feature>
<dbReference type="Proteomes" id="UP000183832">
    <property type="component" value="Unassembled WGS sequence"/>
</dbReference>
<dbReference type="EMBL" id="CVRI01000037">
    <property type="protein sequence ID" value="CRK93438.1"/>
    <property type="molecule type" value="Genomic_DNA"/>
</dbReference>
<keyword evidence="1" id="KW-1133">Transmembrane helix</keyword>
<dbReference type="AlphaFoldDB" id="A0A1J1I3J8"/>